<accession>A0A852SKI7</accession>
<sequence>MLDFGAGREKTGVENAAAFQAAVSAVADFGRGTVDFSDLPLRFDGVLRFPPFVSARGGGAISFSPTSKWVFGNGRDRRAFKSQVQGIRFLRTLASANGAAIPRGSSFIEIDGCRELLINDCFFYGAEVAISHPANSALPDHSNAMIVISNNHFGEVDYAWKASRHEDAPWGVNSDCVFSGNIVNRAYESHVHCDSIDGVTVTDNTFFFLTHNQNREGGSPRVLEKKNNIYIGESNWVHIHNNNCFEAGTEAIKLSAARTANITGNNIAWPGQVVPSDGIHISGHETGESLRLVATSNQITYYTRHAIYVEGAAQACSVGLNSVIYDDHPPTYLGAEPLGVGTAHNRYHFADSVGIMPIVDDGFSPRAGEGDRYPSTAGVGLATFSRLEKFAGSSTAQSTASFSPGGSAPTFTCRDVERAGKEYGALVVITAKRRAVTDARSSTYILMVSKASSDSGPVETVVLISSGGWIKGESTEDPSFTWALVNDVLVASSVGATKGIGFVFFATATGNLLIS</sequence>
<dbReference type="InterPro" id="IPR012334">
    <property type="entry name" value="Pectin_lyas_fold"/>
</dbReference>
<dbReference type="Proteomes" id="UP000549913">
    <property type="component" value="Unassembled WGS sequence"/>
</dbReference>
<gene>
    <name evidence="1" type="ORF">BJ984_000039</name>
</gene>
<proteinExistence type="predicted"/>
<evidence type="ECO:0000313" key="1">
    <source>
        <dbReference type="EMBL" id="NYD68881.1"/>
    </source>
</evidence>
<evidence type="ECO:0008006" key="3">
    <source>
        <dbReference type="Google" id="ProtNLM"/>
    </source>
</evidence>
<dbReference type="AlphaFoldDB" id="A0A852SKI7"/>
<dbReference type="SUPFAM" id="SSF51126">
    <property type="entry name" value="Pectin lyase-like"/>
    <property type="match status" value="1"/>
</dbReference>
<dbReference type="RefSeq" id="WP_179546314.1">
    <property type="nucleotide sequence ID" value="NZ_BSEW01000001.1"/>
</dbReference>
<dbReference type="Gene3D" id="2.160.20.10">
    <property type="entry name" value="Single-stranded right-handed beta-helix, Pectin lyase-like"/>
    <property type="match status" value="1"/>
</dbReference>
<name>A0A852SKI7_9MICO</name>
<comment type="caution">
    <text evidence="1">The sequence shown here is derived from an EMBL/GenBank/DDBJ whole genome shotgun (WGS) entry which is preliminary data.</text>
</comment>
<keyword evidence="2" id="KW-1185">Reference proteome</keyword>
<dbReference type="EMBL" id="JACCBM010000001">
    <property type="protein sequence ID" value="NYD68881.1"/>
    <property type="molecule type" value="Genomic_DNA"/>
</dbReference>
<organism evidence="1 2">
    <name type="scientific">Herbiconiux flava</name>
    <dbReference type="NCBI Taxonomy" id="881268"/>
    <lineage>
        <taxon>Bacteria</taxon>
        <taxon>Bacillati</taxon>
        <taxon>Actinomycetota</taxon>
        <taxon>Actinomycetes</taxon>
        <taxon>Micrococcales</taxon>
        <taxon>Microbacteriaceae</taxon>
        <taxon>Herbiconiux</taxon>
    </lineage>
</organism>
<dbReference type="InterPro" id="IPR011050">
    <property type="entry name" value="Pectin_lyase_fold/virulence"/>
</dbReference>
<evidence type="ECO:0000313" key="2">
    <source>
        <dbReference type="Proteomes" id="UP000549913"/>
    </source>
</evidence>
<protein>
    <recommendedName>
        <fullName evidence="3">Right-handed parallel beta-helix repeat-containing protein</fullName>
    </recommendedName>
</protein>
<reference evidence="1 2" key="1">
    <citation type="submission" date="2020-07" db="EMBL/GenBank/DDBJ databases">
        <title>Sequencing the genomes of 1000 actinobacteria strains.</title>
        <authorList>
            <person name="Klenk H.-P."/>
        </authorList>
    </citation>
    <scope>NUCLEOTIDE SEQUENCE [LARGE SCALE GENOMIC DNA]</scope>
    <source>
        <strain evidence="1 2">DSM 26474</strain>
    </source>
</reference>